<dbReference type="InterPro" id="IPR007730">
    <property type="entry name" value="SPOR-like_dom"/>
</dbReference>
<dbReference type="GO" id="GO:0042834">
    <property type="term" value="F:peptidoglycan binding"/>
    <property type="evidence" value="ECO:0007669"/>
    <property type="project" value="InterPro"/>
</dbReference>
<proteinExistence type="predicted"/>
<dbReference type="Pfam" id="PF05036">
    <property type="entry name" value="SPOR"/>
    <property type="match status" value="1"/>
</dbReference>
<comment type="caution">
    <text evidence="2">The sequence shown here is derived from an EMBL/GenBank/DDBJ whole genome shotgun (WGS) entry which is preliminary data.</text>
</comment>
<evidence type="ECO:0000313" key="3">
    <source>
        <dbReference type="Proteomes" id="UP000050975"/>
    </source>
</evidence>
<evidence type="ECO:0000313" key="2">
    <source>
        <dbReference type="EMBL" id="KPL15941.1"/>
    </source>
</evidence>
<name>A0A0S8K4S4_UNCW3</name>
<evidence type="ECO:0000259" key="1">
    <source>
        <dbReference type="Pfam" id="PF05036"/>
    </source>
</evidence>
<sequence length="426" mass="49143">MSIACLFTLFVTTYHPLVVDSLIFTIDIEKMEAKEQTVSGTIIDYCIDDFLYVLTGRALYKLDCTFLTIEDHIPLPQRFNYLAVNNAEIILITTNEIVIIDKHNFAFKRGIGIEQGDYRPMTILDRAIPAERANFIYLIVDSGTKSILKIFDLKSGELRRKLTVDKIVSIIFNEETHRFITLDINNRLTTYDMLLKKKKSVGLQFEGVWFDRFQHGYMVYSPHGVFFVNQSGKVIDFQAITFEEKSINDKFILLTKKGIVFLDSLTLRPKGFFHVIQRIKKLLTIQAPHAQYVIMLDTHYRLQIINIASMEIQSITKKKMVAKEAALIAPARTDSLWYFQLGAFANYENAVEMYNNVKNNIPVFIDSADLYRVKFGGFHDKMSAIEIIGNLDGWFLFHEKVEQASTIQFSVDAEKYILEDGIIRKE</sequence>
<dbReference type="AlphaFoldDB" id="A0A0S8K4S4"/>
<organism evidence="2 3">
    <name type="scientific">candidate division WOR_3 bacterium SM1_77</name>
    <dbReference type="NCBI Taxonomy" id="1703778"/>
    <lineage>
        <taxon>Bacteria</taxon>
        <taxon>Bacteria division WOR-3</taxon>
    </lineage>
</organism>
<accession>A0A0S8K4S4</accession>
<gene>
    <name evidence="2" type="ORF">AMJ74_00360</name>
</gene>
<dbReference type="Proteomes" id="UP000050975">
    <property type="component" value="Unassembled WGS sequence"/>
</dbReference>
<protein>
    <recommendedName>
        <fullName evidence="1">SPOR domain-containing protein</fullName>
    </recommendedName>
</protein>
<feature type="domain" description="SPOR" evidence="1">
    <location>
        <begin position="335"/>
        <end position="384"/>
    </location>
</feature>
<reference evidence="2 3" key="1">
    <citation type="journal article" date="2015" name="Microbiome">
        <title>Genomic resolution of linkages in carbon, nitrogen, and sulfur cycling among widespread estuary sediment bacteria.</title>
        <authorList>
            <person name="Baker B.J."/>
            <person name="Lazar C.S."/>
            <person name="Teske A.P."/>
            <person name="Dick G.J."/>
        </authorList>
    </citation>
    <scope>NUCLEOTIDE SEQUENCE [LARGE SCALE GENOMIC DNA]</scope>
    <source>
        <strain evidence="2">SM1_77</strain>
    </source>
</reference>
<dbReference type="InterPro" id="IPR036680">
    <property type="entry name" value="SPOR-like_sf"/>
</dbReference>
<dbReference type="EMBL" id="LJVE01000002">
    <property type="protein sequence ID" value="KPL15941.1"/>
    <property type="molecule type" value="Genomic_DNA"/>
</dbReference>
<dbReference type="SUPFAM" id="SSF110997">
    <property type="entry name" value="Sporulation related repeat"/>
    <property type="match status" value="1"/>
</dbReference>